<dbReference type="Proteomes" id="UP000551878">
    <property type="component" value="Unassembled WGS sequence"/>
</dbReference>
<feature type="domain" description="Methyl-accepting transducer" evidence="9">
    <location>
        <begin position="144"/>
        <end position="394"/>
    </location>
</feature>
<protein>
    <submittedName>
        <fullName evidence="11">Methyl-accepting chemotaxis protein</fullName>
    </submittedName>
</protein>
<keyword evidence="4 6" id="KW-0807">Transducer</keyword>
<dbReference type="GO" id="GO:0007165">
    <property type="term" value="P:signal transduction"/>
    <property type="evidence" value="ECO:0007669"/>
    <property type="project" value="UniProtKB-KW"/>
</dbReference>
<keyword evidence="12" id="KW-1185">Reference proteome</keyword>
<evidence type="ECO:0000259" key="9">
    <source>
        <dbReference type="PROSITE" id="PS50111"/>
    </source>
</evidence>
<evidence type="ECO:0000256" key="8">
    <source>
        <dbReference type="SAM" id="Phobius"/>
    </source>
</evidence>
<dbReference type="PROSITE" id="PS50111">
    <property type="entry name" value="CHEMOTAXIS_TRANSDUC_2"/>
    <property type="match status" value="1"/>
</dbReference>
<dbReference type="Pfam" id="PF00015">
    <property type="entry name" value="MCPsignal"/>
    <property type="match status" value="1"/>
</dbReference>
<dbReference type="AlphaFoldDB" id="A0A840QRV6"/>
<sequence length="430" mass="46497">MAEQKYRYGIRKKIVVGICVVASITYGTSAFFILVLNDFLTDLLGISEAALLLLTLAKGIFWTGLLGFIGATVFVKPLRELQSSARKVANGNITENVKVPKSDDELRGLALAYNDMVTSLREMVSDIQNNFDKTNEKVEDIKGASDLAARQSETISQTVEQIAIGADNSAHSIQNTAQSIEDVTNVAEKVQKNAQSSDQLAHQMVDTLGESEKVIQSLVNGIETLATDNETSLQAVYRLENQAKKVEEIISVVGDMAEQTNLLALNASIEAARAGEHGKGFAVVADEVRKLADQSSQSVQGISELISSIQDEVSNVVKQITAQVERANDEAKKGEKTNEAIVEINTSVEQVTQSISEILQLVDKQMSAFKQTSQDSQDVAAVAEETSAGTEEVTSSTEEQTAVMQQIAASAESLSEQANELKQTINRFSM</sequence>
<comment type="subcellular location">
    <subcellularLocation>
        <location evidence="1">Cell membrane</location>
    </subcellularLocation>
</comment>
<dbReference type="InterPro" id="IPR003660">
    <property type="entry name" value="HAMP_dom"/>
</dbReference>
<evidence type="ECO:0000259" key="10">
    <source>
        <dbReference type="PROSITE" id="PS50885"/>
    </source>
</evidence>
<dbReference type="PANTHER" id="PTHR32089">
    <property type="entry name" value="METHYL-ACCEPTING CHEMOTAXIS PROTEIN MCPB"/>
    <property type="match status" value="1"/>
</dbReference>
<feature type="transmembrane region" description="Helical" evidence="8">
    <location>
        <begin position="49"/>
        <end position="75"/>
    </location>
</feature>
<dbReference type="SMART" id="SM00304">
    <property type="entry name" value="HAMP"/>
    <property type="match status" value="1"/>
</dbReference>
<reference evidence="11 12" key="1">
    <citation type="submission" date="2020-08" db="EMBL/GenBank/DDBJ databases">
        <title>Genomic Encyclopedia of Type Strains, Phase IV (KMG-IV): sequencing the most valuable type-strain genomes for metagenomic binning, comparative biology and taxonomic classification.</title>
        <authorList>
            <person name="Goeker M."/>
        </authorList>
    </citation>
    <scope>NUCLEOTIDE SEQUENCE [LARGE SCALE GENOMIC DNA]</scope>
    <source>
        <strain evidence="11 12">DSM 24696</strain>
    </source>
</reference>
<evidence type="ECO:0000256" key="1">
    <source>
        <dbReference type="ARBA" id="ARBA00004236"/>
    </source>
</evidence>
<dbReference type="GO" id="GO:0005886">
    <property type="term" value="C:plasma membrane"/>
    <property type="evidence" value="ECO:0007669"/>
    <property type="project" value="UniProtKB-SubCell"/>
</dbReference>
<dbReference type="PANTHER" id="PTHR32089:SF112">
    <property type="entry name" value="LYSOZYME-LIKE PROTEIN-RELATED"/>
    <property type="match status" value="1"/>
</dbReference>
<keyword evidence="8" id="KW-0812">Transmembrane</keyword>
<comment type="caution">
    <text evidence="11">The sequence shown here is derived from an EMBL/GenBank/DDBJ whole genome shotgun (WGS) entry which is preliminary data.</text>
</comment>
<dbReference type="RefSeq" id="WP_184664524.1">
    <property type="nucleotide sequence ID" value="NZ_JACHHB010000010.1"/>
</dbReference>
<evidence type="ECO:0000256" key="7">
    <source>
        <dbReference type="SAM" id="Coils"/>
    </source>
</evidence>
<feature type="coiled-coil region" evidence="7">
    <location>
        <begin position="310"/>
        <end position="337"/>
    </location>
</feature>
<dbReference type="Gene3D" id="1.10.287.950">
    <property type="entry name" value="Methyl-accepting chemotaxis protein"/>
    <property type="match status" value="1"/>
</dbReference>
<organism evidence="11 12">
    <name type="scientific">Texcoconibacillus texcoconensis</name>
    <dbReference type="NCBI Taxonomy" id="1095777"/>
    <lineage>
        <taxon>Bacteria</taxon>
        <taxon>Bacillati</taxon>
        <taxon>Bacillota</taxon>
        <taxon>Bacilli</taxon>
        <taxon>Bacillales</taxon>
        <taxon>Bacillaceae</taxon>
        <taxon>Texcoconibacillus</taxon>
    </lineage>
</organism>
<accession>A0A840QRV6</accession>
<dbReference type="Pfam" id="PF00672">
    <property type="entry name" value="HAMP"/>
    <property type="match status" value="1"/>
</dbReference>
<dbReference type="InterPro" id="IPR004089">
    <property type="entry name" value="MCPsignal_dom"/>
</dbReference>
<dbReference type="EMBL" id="JACHHB010000010">
    <property type="protein sequence ID" value="MBB5174085.1"/>
    <property type="molecule type" value="Genomic_DNA"/>
</dbReference>
<dbReference type="SUPFAM" id="SSF58104">
    <property type="entry name" value="Methyl-accepting chemotaxis protein (MCP) signaling domain"/>
    <property type="match status" value="1"/>
</dbReference>
<evidence type="ECO:0000256" key="2">
    <source>
        <dbReference type="ARBA" id="ARBA00022475"/>
    </source>
</evidence>
<dbReference type="SMART" id="SM00283">
    <property type="entry name" value="MA"/>
    <property type="match status" value="1"/>
</dbReference>
<keyword evidence="8" id="KW-1133">Transmembrane helix</keyword>
<keyword evidence="3 8" id="KW-0472">Membrane</keyword>
<keyword evidence="2" id="KW-1003">Cell membrane</keyword>
<feature type="domain" description="HAMP" evidence="10">
    <location>
        <begin position="72"/>
        <end position="125"/>
    </location>
</feature>
<dbReference type="CDD" id="cd06225">
    <property type="entry name" value="HAMP"/>
    <property type="match status" value="1"/>
</dbReference>
<dbReference type="PROSITE" id="PS50885">
    <property type="entry name" value="HAMP"/>
    <property type="match status" value="1"/>
</dbReference>
<evidence type="ECO:0000313" key="12">
    <source>
        <dbReference type="Proteomes" id="UP000551878"/>
    </source>
</evidence>
<evidence type="ECO:0000256" key="6">
    <source>
        <dbReference type="PROSITE-ProRule" id="PRU00284"/>
    </source>
</evidence>
<evidence type="ECO:0000313" key="11">
    <source>
        <dbReference type="EMBL" id="MBB5174085.1"/>
    </source>
</evidence>
<evidence type="ECO:0000256" key="5">
    <source>
        <dbReference type="ARBA" id="ARBA00029447"/>
    </source>
</evidence>
<name>A0A840QRV6_9BACI</name>
<feature type="transmembrane region" description="Helical" evidence="8">
    <location>
        <begin position="14"/>
        <end position="37"/>
    </location>
</feature>
<keyword evidence="7" id="KW-0175">Coiled coil</keyword>
<comment type="similarity">
    <text evidence="5">Belongs to the methyl-accepting chemotaxis (MCP) protein family.</text>
</comment>
<gene>
    <name evidence="11" type="ORF">HNQ41_002279</name>
</gene>
<evidence type="ECO:0000256" key="4">
    <source>
        <dbReference type="ARBA" id="ARBA00023224"/>
    </source>
</evidence>
<evidence type="ECO:0000256" key="3">
    <source>
        <dbReference type="ARBA" id="ARBA00023136"/>
    </source>
</evidence>
<proteinExistence type="inferred from homology"/>